<sequence>MALPKQSTRGTGAEPLRKTIGTPQSSFKQPRTPTENQRRHLECISNAYRGNYAQGAMLLQIIRLNAKRLITERMIVETTKHILRTWEPETLDPVRSVAFAKFVHFFVNKTALNFGDLPLETAIVMSCVSRSAVPIVCPTVTLVMAMGYIDRLRKKHPAAVAQSGSTQRLFLMAYIIAAKYIHSTLGTVIATSSLPRNLNFPSSSPLPPTSINIPRNESFLPRQQPTPSSPPTTPTRSDHPQLRFTIKIPLASSRSHHLPPLVTKIMPQSNQQAPDSPPTTPTYVQTPSSPLPQPQPRPAQYLHTPSHILTSTTPYFATLLPRTTPQELTRMELEFLHFLDYDLAVHSDVELRGWWERCGAVEGPQVVPDCGTGFVANDSEAAGTEASDEEDNEVPNM</sequence>
<accession>A0A433DFB9</accession>
<reference evidence="1 2" key="1">
    <citation type="journal article" date="2018" name="New Phytol.">
        <title>Phylogenomics of Endogonaceae and evolution of mycorrhizas within Mucoromycota.</title>
        <authorList>
            <person name="Chang Y."/>
            <person name="Desiro A."/>
            <person name="Na H."/>
            <person name="Sandor L."/>
            <person name="Lipzen A."/>
            <person name="Clum A."/>
            <person name="Barry K."/>
            <person name="Grigoriev I.V."/>
            <person name="Martin F.M."/>
            <person name="Stajich J.E."/>
            <person name="Smith M.E."/>
            <person name="Bonito G."/>
            <person name="Spatafora J.W."/>
        </authorList>
    </citation>
    <scope>NUCLEOTIDE SEQUENCE [LARGE SCALE GENOMIC DNA]</scope>
    <source>
        <strain evidence="1 2">GMNB39</strain>
    </source>
</reference>
<keyword evidence="2" id="KW-1185">Reference proteome</keyword>
<dbReference type="Proteomes" id="UP000268093">
    <property type="component" value="Unassembled WGS sequence"/>
</dbReference>
<evidence type="ECO:0000313" key="1">
    <source>
        <dbReference type="EMBL" id="RUP49528.1"/>
    </source>
</evidence>
<name>A0A433DFB9_9FUNG</name>
<protein>
    <submittedName>
        <fullName evidence="1">Uncharacterized protein</fullName>
    </submittedName>
</protein>
<proteinExistence type="predicted"/>
<dbReference type="EMBL" id="RBNI01002233">
    <property type="protein sequence ID" value="RUP49528.1"/>
    <property type="molecule type" value="Genomic_DNA"/>
</dbReference>
<dbReference type="CDD" id="cd20557">
    <property type="entry name" value="CYCLIN_ScPCL1-like"/>
    <property type="match status" value="1"/>
</dbReference>
<dbReference type="Gene3D" id="1.10.472.10">
    <property type="entry name" value="Cyclin-like"/>
    <property type="match status" value="1"/>
</dbReference>
<gene>
    <name evidence="1" type="ORF">BC936DRAFT_142318</name>
</gene>
<organism evidence="1 2">
    <name type="scientific">Jimgerdemannia flammicorona</name>
    <dbReference type="NCBI Taxonomy" id="994334"/>
    <lineage>
        <taxon>Eukaryota</taxon>
        <taxon>Fungi</taxon>
        <taxon>Fungi incertae sedis</taxon>
        <taxon>Mucoromycota</taxon>
        <taxon>Mucoromycotina</taxon>
        <taxon>Endogonomycetes</taxon>
        <taxon>Endogonales</taxon>
        <taxon>Endogonaceae</taxon>
        <taxon>Jimgerdemannia</taxon>
    </lineage>
</organism>
<evidence type="ECO:0000313" key="2">
    <source>
        <dbReference type="Proteomes" id="UP000268093"/>
    </source>
</evidence>
<dbReference type="OrthoDB" id="244495at2759"/>
<comment type="caution">
    <text evidence="1">The sequence shown here is derived from an EMBL/GenBank/DDBJ whole genome shotgun (WGS) entry which is preliminary data.</text>
</comment>